<dbReference type="PANTHER" id="PTHR12106:SF27">
    <property type="entry name" value="SORTILIN-RELATED RECEPTOR"/>
    <property type="match status" value="1"/>
</dbReference>
<dbReference type="InterPro" id="IPR031777">
    <property type="entry name" value="Sortilin_C"/>
</dbReference>
<sequence>MRQEGGSACLDGLCNIKFKFPCKINVNLNFPREWIAVLSVEPQNSREIFSSYLVSFNGGKLWKHVPYLNYQTRVLNRGGIIFGINIDSRKIIYSFNEGKTFYHKSIFKENENIISAVKNGHLINEFVSVFGFIGEYWTLTHINFSTIFDRYCEEHEYEEWIQPRVGTNCYQGAEKTYLKKKLDSLCIENKSETVISTKTCFCSYDDFHCRFNYYPKYGYCEIDPFSNLTQHPDKCEFGGVPIVGLNGFSKLDYDICDIEEIDFDEGSEYADFCIAEEYSNYVVVLLPDGLFHCELDREGHYFPKTLFQKIWMPVLNLNSPITYDLSHRELYYYANQTLQQITENEEIFYAKELYRFKIDITKMIYDHFFSFLFLLDKDKNLLLVYLNTNYLKLLAPNVTDFHYSPNNL</sequence>
<evidence type="ECO:0000313" key="2">
    <source>
        <dbReference type="EMBL" id="KII65692.1"/>
    </source>
</evidence>
<dbReference type="GO" id="GO:0005794">
    <property type="term" value="C:Golgi apparatus"/>
    <property type="evidence" value="ECO:0007669"/>
    <property type="project" value="TreeGrafter"/>
</dbReference>
<dbReference type="PANTHER" id="PTHR12106">
    <property type="entry name" value="SORTILIN RELATED"/>
    <property type="match status" value="1"/>
</dbReference>
<feature type="domain" description="Sortilin C-terminal" evidence="1">
    <location>
        <begin position="136"/>
        <end position="259"/>
    </location>
</feature>
<dbReference type="EMBL" id="JWZT01003741">
    <property type="protein sequence ID" value="KII65692.1"/>
    <property type="molecule type" value="Genomic_DNA"/>
</dbReference>
<accession>A0A0C2MVN9</accession>
<reference evidence="2 3" key="1">
    <citation type="journal article" date="2014" name="Genome Biol. Evol.">
        <title>The genome of the myxosporean Thelohanellus kitauei shows adaptations to nutrient acquisition within its fish host.</title>
        <authorList>
            <person name="Yang Y."/>
            <person name="Xiong J."/>
            <person name="Zhou Z."/>
            <person name="Huo F."/>
            <person name="Miao W."/>
            <person name="Ran C."/>
            <person name="Liu Y."/>
            <person name="Zhang J."/>
            <person name="Feng J."/>
            <person name="Wang M."/>
            <person name="Wang M."/>
            <person name="Wang L."/>
            <person name="Yao B."/>
        </authorList>
    </citation>
    <scope>NUCLEOTIDE SEQUENCE [LARGE SCALE GENOMIC DNA]</scope>
    <source>
        <strain evidence="2">Wuqing</strain>
    </source>
</reference>
<dbReference type="InterPro" id="IPR050310">
    <property type="entry name" value="VPS10-sortilin"/>
</dbReference>
<organism evidence="2 3">
    <name type="scientific">Thelohanellus kitauei</name>
    <name type="common">Myxosporean</name>
    <dbReference type="NCBI Taxonomy" id="669202"/>
    <lineage>
        <taxon>Eukaryota</taxon>
        <taxon>Metazoa</taxon>
        <taxon>Cnidaria</taxon>
        <taxon>Myxozoa</taxon>
        <taxon>Myxosporea</taxon>
        <taxon>Bivalvulida</taxon>
        <taxon>Platysporina</taxon>
        <taxon>Myxobolidae</taxon>
        <taxon>Thelohanellus</taxon>
    </lineage>
</organism>
<evidence type="ECO:0000259" key="1">
    <source>
        <dbReference type="Pfam" id="PF15901"/>
    </source>
</evidence>
<dbReference type="Pfam" id="PF15901">
    <property type="entry name" value="Sortilin_C"/>
    <property type="match status" value="1"/>
</dbReference>
<dbReference type="OrthoDB" id="5956263at2759"/>
<dbReference type="AlphaFoldDB" id="A0A0C2MVN9"/>
<proteinExistence type="predicted"/>
<gene>
    <name evidence="2" type="ORF">RF11_16103</name>
</gene>
<keyword evidence="2" id="KW-0675">Receptor</keyword>
<comment type="caution">
    <text evidence="2">The sequence shown here is derived from an EMBL/GenBank/DDBJ whole genome shotgun (WGS) entry which is preliminary data.</text>
</comment>
<keyword evidence="3" id="KW-1185">Reference proteome</keyword>
<dbReference type="GO" id="GO:0016020">
    <property type="term" value="C:membrane"/>
    <property type="evidence" value="ECO:0007669"/>
    <property type="project" value="TreeGrafter"/>
</dbReference>
<name>A0A0C2MVN9_THEKT</name>
<dbReference type="GO" id="GO:0006892">
    <property type="term" value="P:post-Golgi vesicle-mediated transport"/>
    <property type="evidence" value="ECO:0007669"/>
    <property type="project" value="TreeGrafter"/>
</dbReference>
<protein>
    <submittedName>
        <fullName evidence="2">VPS10 domain-containing receptor SorCS1</fullName>
    </submittedName>
</protein>
<dbReference type="Proteomes" id="UP000031668">
    <property type="component" value="Unassembled WGS sequence"/>
</dbReference>
<evidence type="ECO:0000313" key="3">
    <source>
        <dbReference type="Proteomes" id="UP000031668"/>
    </source>
</evidence>